<dbReference type="InterPro" id="IPR008780">
    <property type="entry name" value="Plasmodium_Vir"/>
</dbReference>
<accession>A0A1A8WB38</accession>
<proteinExistence type="predicted"/>
<evidence type="ECO:0000313" key="1">
    <source>
        <dbReference type="EMBL" id="SBS90227.1"/>
    </source>
</evidence>
<gene>
    <name evidence="1" type="ORF">POVCU2_0060190</name>
</gene>
<dbReference type="Proteomes" id="UP000078560">
    <property type="component" value="Unassembled WGS sequence"/>
</dbReference>
<name>A0A1A8WB38_PLAOA</name>
<organism evidence="1 2">
    <name type="scientific">Plasmodium ovale curtisi</name>
    <dbReference type="NCBI Taxonomy" id="864141"/>
    <lineage>
        <taxon>Eukaryota</taxon>
        <taxon>Sar</taxon>
        <taxon>Alveolata</taxon>
        <taxon>Apicomplexa</taxon>
        <taxon>Aconoidasida</taxon>
        <taxon>Haemosporida</taxon>
        <taxon>Plasmodiidae</taxon>
        <taxon>Plasmodium</taxon>
        <taxon>Plasmodium (Plasmodium)</taxon>
    </lineage>
</organism>
<dbReference type="AlphaFoldDB" id="A0A1A8WB38"/>
<evidence type="ECO:0000313" key="2">
    <source>
        <dbReference type="Proteomes" id="UP000078560"/>
    </source>
</evidence>
<reference evidence="2" key="1">
    <citation type="submission" date="2016-05" db="EMBL/GenBank/DDBJ databases">
        <authorList>
            <person name="Naeem Raeece"/>
        </authorList>
    </citation>
    <scope>NUCLEOTIDE SEQUENCE [LARGE SCALE GENOMIC DNA]</scope>
</reference>
<protein>
    <submittedName>
        <fullName evidence="1">PIR Superfamily Protein</fullName>
    </submittedName>
</protein>
<dbReference type="Pfam" id="PF05795">
    <property type="entry name" value="Plasmodium_Vir"/>
    <property type="match status" value="1"/>
</dbReference>
<dbReference type="EMBL" id="FLQU01000908">
    <property type="protein sequence ID" value="SBS90227.1"/>
    <property type="molecule type" value="Genomic_DNA"/>
</dbReference>
<sequence length="354" mass="41656">MIINKKRYILFSDYFDLPGTSTFGKLYKEFNDTTVFEDKGIKYCTELKSELQIPHNEDLIFNFCNNLYKIIVKVKNLNNEIFEGIDKDDKMYCFTLKYWLYDQMVNIGARGLKINEHFEKWQKGIKDKINEIYSNPCTFNELTEDQYNKLKRIYAFVLLYYNNINVIREKNFVLCKYLNFFGEGLKAYYKSLSECSTEKENDNYCKEFNEFQKLYGLYNIHWKNSTLNTGYKYSEDSTLDCPLVIESLKDPLKLIYKEENNILYLTDQPVDIQSNSIVSASSAIGATVGISAFLLYLYKYTSLRSLFGHRPQKDNIMFDNMDTDAHNFTSSSFEIGSTHFENSDYNILYSLNNS</sequence>